<dbReference type="PANTHER" id="PTHR24141:SF1">
    <property type="entry name" value="2-5A-DEPENDENT RIBONUCLEASE"/>
    <property type="match status" value="1"/>
</dbReference>
<evidence type="ECO:0000256" key="3">
    <source>
        <dbReference type="PROSITE-ProRule" id="PRU00023"/>
    </source>
</evidence>
<keyword evidence="5" id="KW-1185">Reference proteome</keyword>
<dbReference type="GO" id="GO:0006396">
    <property type="term" value="P:RNA processing"/>
    <property type="evidence" value="ECO:0007669"/>
    <property type="project" value="TreeGrafter"/>
</dbReference>
<dbReference type="PATRIC" id="fig|649747.3.peg.4216"/>
<feature type="repeat" description="ANK" evidence="3">
    <location>
        <begin position="250"/>
        <end position="282"/>
    </location>
</feature>
<dbReference type="InterPro" id="IPR002110">
    <property type="entry name" value="Ankyrin_rpt"/>
</dbReference>
<protein>
    <submittedName>
        <fullName evidence="4">Ankyrin repeat protein</fullName>
    </submittedName>
</protein>
<dbReference type="EMBL" id="AWSJ01000287">
    <property type="protein sequence ID" value="ERI07214.1"/>
    <property type="molecule type" value="Genomic_DNA"/>
</dbReference>
<proteinExistence type="predicted"/>
<name>U1WF84_ANEAE</name>
<dbReference type="AlphaFoldDB" id="U1WF84"/>
<dbReference type="SMART" id="SM00248">
    <property type="entry name" value="ANK"/>
    <property type="match status" value="5"/>
</dbReference>
<evidence type="ECO:0000256" key="1">
    <source>
        <dbReference type="ARBA" id="ARBA00022737"/>
    </source>
</evidence>
<dbReference type="Pfam" id="PF00023">
    <property type="entry name" value="Ank"/>
    <property type="match status" value="1"/>
</dbReference>
<gene>
    <name evidence="4" type="ORF">HMPREF0083_04685</name>
</gene>
<dbReference type="GO" id="GO:0004540">
    <property type="term" value="F:RNA nuclease activity"/>
    <property type="evidence" value="ECO:0007669"/>
    <property type="project" value="TreeGrafter"/>
</dbReference>
<dbReference type="STRING" id="649747.HMPREF0083_04685"/>
<accession>U1WF84</accession>
<dbReference type="RefSeq" id="WP_021624101.1">
    <property type="nucleotide sequence ID" value="NZ_KE952892.1"/>
</dbReference>
<dbReference type="Gene3D" id="1.25.40.20">
    <property type="entry name" value="Ankyrin repeat-containing domain"/>
    <property type="match status" value="2"/>
</dbReference>
<dbReference type="Pfam" id="PF12796">
    <property type="entry name" value="Ank_2"/>
    <property type="match status" value="1"/>
</dbReference>
<evidence type="ECO:0000256" key="2">
    <source>
        <dbReference type="ARBA" id="ARBA00023043"/>
    </source>
</evidence>
<dbReference type="PROSITE" id="PS50088">
    <property type="entry name" value="ANK_REPEAT"/>
    <property type="match status" value="2"/>
</dbReference>
<organism evidence="4 5">
    <name type="scientific">Aneurinibacillus aneurinilyticus ATCC 12856</name>
    <dbReference type="NCBI Taxonomy" id="649747"/>
    <lineage>
        <taxon>Bacteria</taxon>
        <taxon>Bacillati</taxon>
        <taxon>Bacillota</taxon>
        <taxon>Bacilli</taxon>
        <taxon>Bacillales</taxon>
        <taxon>Paenibacillaceae</taxon>
        <taxon>Aneurinibacillus group</taxon>
        <taxon>Aneurinibacillus</taxon>
    </lineage>
</organism>
<dbReference type="GO" id="GO:0003723">
    <property type="term" value="F:RNA binding"/>
    <property type="evidence" value="ECO:0007669"/>
    <property type="project" value="TreeGrafter"/>
</dbReference>
<feature type="repeat" description="ANK" evidence="3">
    <location>
        <begin position="283"/>
        <end position="315"/>
    </location>
</feature>
<keyword evidence="1" id="KW-0677">Repeat</keyword>
<dbReference type="InterPro" id="IPR036770">
    <property type="entry name" value="Ankyrin_rpt-contain_sf"/>
</dbReference>
<keyword evidence="2 3" id="KW-0040">ANK repeat</keyword>
<reference evidence="4 5" key="1">
    <citation type="submission" date="2013-08" db="EMBL/GenBank/DDBJ databases">
        <authorList>
            <person name="Weinstock G."/>
            <person name="Sodergren E."/>
            <person name="Wylie T."/>
            <person name="Fulton L."/>
            <person name="Fulton R."/>
            <person name="Fronick C."/>
            <person name="O'Laughlin M."/>
            <person name="Godfrey J."/>
            <person name="Miner T."/>
            <person name="Herter B."/>
            <person name="Appelbaum E."/>
            <person name="Cordes M."/>
            <person name="Lek S."/>
            <person name="Wollam A."/>
            <person name="Pepin K.H."/>
            <person name="Palsikar V.B."/>
            <person name="Mitreva M."/>
            <person name="Wilson R.K."/>
        </authorList>
    </citation>
    <scope>NUCLEOTIDE SEQUENCE [LARGE SCALE GENOMIC DNA]</scope>
    <source>
        <strain evidence="4 5">ATCC 12856</strain>
    </source>
</reference>
<evidence type="ECO:0000313" key="4">
    <source>
        <dbReference type="EMBL" id="ERI07214.1"/>
    </source>
</evidence>
<dbReference type="Proteomes" id="UP000016511">
    <property type="component" value="Unassembled WGS sequence"/>
</dbReference>
<dbReference type="SUPFAM" id="SSF48403">
    <property type="entry name" value="Ankyrin repeat"/>
    <property type="match status" value="1"/>
</dbReference>
<dbReference type="HOGENOM" id="CLU_803268_0_0_9"/>
<dbReference type="GeneID" id="92841187"/>
<evidence type="ECO:0000313" key="5">
    <source>
        <dbReference type="Proteomes" id="UP000016511"/>
    </source>
</evidence>
<dbReference type="eggNOG" id="COG0666">
    <property type="taxonomic scope" value="Bacteria"/>
</dbReference>
<dbReference type="PANTHER" id="PTHR24141">
    <property type="entry name" value="2-5A-DEPENDENT RIBONUCLEASE"/>
    <property type="match status" value="1"/>
</dbReference>
<dbReference type="PROSITE" id="PS50297">
    <property type="entry name" value="ANK_REP_REGION"/>
    <property type="match status" value="2"/>
</dbReference>
<sequence>MGTKAVEENAITFLEAIDNDNRMLVKEMLDTGIDANIQVKMGFLNLRKTILPLEIAIRNENLEMCKLLLDYDANPNLISQEFLASLVKKEGVPFISLLLDRGLDANSKIYDASLNRQQLLLAGIMSKNNEIPESLINKFIDKGFDINYRNESTPFVHWSLVLRANTNIFLSFISKCDSSLLNNSMLRRALSEGAPIENVKVILEEFQRRGISDYHKWMEKEFIYSARTGKIEAVRLLLDFKVDINTTDEEGKSALMWAVIQDRIEVVEELIKSGISVDLQDKSAITALMIAARDRKYKIVRLLLNGGADVHHKDVKNKRAIEYIPEYESLMTFTLLLDAEKGPIS</sequence>
<comment type="caution">
    <text evidence="4">The sequence shown here is derived from an EMBL/GenBank/DDBJ whole genome shotgun (WGS) entry which is preliminary data.</text>
</comment>